<dbReference type="Pfam" id="PF10779">
    <property type="entry name" value="XhlA"/>
    <property type="match status" value="1"/>
</dbReference>
<dbReference type="Proteomes" id="UP000789833">
    <property type="component" value="Unassembled WGS sequence"/>
</dbReference>
<gene>
    <name evidence="3" type="ORF">BACCIP111883_02895</name>
</gene>
<evidence type="ECO:0000256" key="2">
    <source>
        <dbReference type="SAM" id="Phobius"/>
    </source>
</evidence>
<feature type="transmembrane region" description="Helical" evidence="2">
    <location>
        <begin position="61"/>
        <end position="81"/>
    </location>
</feature>
<keyword evidence="4" id="KW-1185">Reference proteome</keyword>
<evidence type="ECO:0000256" key="1">
    <source>
        <dbReference type="SAM" id="Coils"/>
    </source>
</evidence>
<evidence type="ECO:0000313" key="3">
    <source>
        <dbReference type="EMBL" id="CAG9622104.1"/>
    </source>
</evidence>
<reference evidence="3 4" key="1">
    <citation type="submission" date="2021-10" db="EMBL/GenBank/DDBJ databases">
        <authorList>
            <person name="Criscuolo A."/>
        </authorList>
    </citation>
    <scope>NUCLEOTIDE SEQUENCE [LARGE SCALE GENOMIC DNA]</scope>
    <source>
        <strain evidence="4">CIP 111883</strain>
    </source>
</reference>
<protein>
    <recommendedName>
        <fullName evidence="5">Hemolysin XhlA</fullName>
    </recommendedName>
</protein>
<keyword evidence="2" id="KW-1133">Transmembrane helix</keyword>
<dbReference type="InterPro" id="IPR019715">
    <property type="entry name" value="Haemolysin_XhlA"/>
</dbReference>
<dbReference type="EMBL" id="CAKJTJ010000017">
    <property type="protein sequence ID" value="CAG9622104.1"/>
    <property type="molecule type" value="Genomic_DNA"/>
</dbReference>
<sequence>MDIWQEKIKKDIEDLKKNNNRFEKGIRDLQDKSLLHDRDIRDMKQDLAEIKDDLKWLRRSITNAFIVGIIGGAMAIFYAVLQQ</sequence>
<evidence type="ECO:0000313" key="4">
    <source>
        <dbReference type="Proteomes" id="UP000789833"/>
    </source>
</evidence>
<name>A0ABM8YQ58_9BACI</name>
<keyword evidence="2" id="KW-0812">Transmembrane</keyword>
<organism evidence="3 4">
    <name type="scientific">Sutcliffiella rhizosphaerae</name>
    <dbReference type="NCBI Taxonomy" id="2880967"/>
    <lineage>
        <taxon>Bacteria</taxon>
        <taxon>Bacillati</taxon>
        <taxon>Bacillota</taxon>
        <taxon>Bacilli</taxon>
        <taxon>Bacillales</taxon>
        <taxon>Bacillaceae</taxon>
        <taxon>Sutcliffiella</taxon>
    </lineage>
</organism>
<accession>A0ABM8YQ58</accession>
<keyword evidence="1" id="KW-0175">Coiled coil</keyword>
<feature type="coiled-coil region" evidence="1">
    <location>
        <begin position="5"/>
        <end position="60"/>
    </location>
</feature>
<comment type="caution">
    <text evidence="3">The sequence shown here is derived from an EMBL/GenBank/DDBJ whole genome shotgun (WGS) entry which is preliminary data.</text>
</comment>
<keyword evidence="2" id="KW-0472">Membrane</keyword>
<evidence type="ECO:0008006" key="5">
    <source>
        <dbReference type="Google" id="ProtNLM"/>
    </source>
</evidence>
<proteinExistence type="predicted"/>